<dbReference type="Proteomes" id="UP001148737">
    <property type="component" value="Unassembled WGS sequence"/>
</dbReference>
<evidence type="ECO:0000313" key="1">
    <source>
        <dbReference type="EMBL" id="KAJ3477204.1"/>
    </source>
</evidence>
<keyword evidence="2" id="KW-1185">Reference proteome</keyword>
<dbReference type="EMBL" id="JANAKD010001685">
    <property type="protein sequence ID" value="KAJ3477204.1"/>
    <property type="molecule type" value="Genomic_DNA"/>
</dbReference>
<evidence type="ECO:0000313" key="2">
    <source>
        <dbReference type="Proteomes" id="UP001148737"/>
    </source>
</evidence>
<reference evidence="1" key="1">
    <citation type="submission" date="2022-07" db="EMBL/GenBank/DDBJ databases">
        <title>Genome Sequence of Lecanicillium saksenae.</title>
        <authorList>
            <person name="Buettner E."/>
        </authorList>
    </citation>
    <scope>NUCLEOTIDE SEQUENCE</scope>
    <source>
        <strain evidence="1">VT-O1</strain>
    </source>
</reference>
<protein>
    <submittedName>
        <fullName evidence="1">Uncharacterized protein</fullName>
    </submittedName>
</protein>
<sequence length="620" mass="68743">MPFSKKHWSPCQVPSTAAALASRPPKADRHKDAAQADLYQREHYQDASNSEFLEAAKLDFFTSGFQMCGSFAIGDFIGETESRAFQRDFARVAVLIGSIGGYPKQRVAKMKQATSQLLDLTFHFHNPSLSSSSQTHIFLFLSTKSLASRTCHHHLPHTLTSYLQHHPDDNLTMSGWNDGPTQVDNQWSGNNNGWNDQSTGHAADYNGGDNGFNDQDGAPRDDKCFSCGEEGHRKFECPNAAPMTCNYCKEPGHMAKECPTKPPMSCSNCGEEGHMRKDCTNARKIDRSGVADMEAEAAWELIKRAALEQDDDDAKEGIQAYVKAMNGDITFRQLQEAFINSGVNLWLIATERSLIEIFTNMDLQGNMGKRYTISYRFSDQPQRPREIDGWPKTREEILARLDDAGDIVDSGKPKCSNCDEVGHMARECTQEKAVREVKAQSCYNCGGEGHRMRDCTEPRKDRFACKNCGKSGHKAADCEEEPNLDNVTCRKCEETGHFAKDCPKGGSRGCRNCGQEGHFAADCDQPPNMDNVQCRNCEKMGHFSRECPEPKDWSKVKCSNCQEFGHTKVRCKQPPVDQPEDDYGGGFDGNQGNDSGGGGWDNGDGQAQTQQYSGGGGDSW</sequence>
<organism evidence="1 2">
    <name type="scientific">Lecanicillium saksenae</name>
    <dbReference type="NCBI Taxonomy" id="468837"/>
    <lineage>
        <taxon>Eukaryota</taxon>
        <taxon>Fungi</taxon>
        <taxon>Dikarya</taxon>
        <taxon>Ascomycota</taxon>
        <taxon>Pezizomycotina</taxon>
        <taxon>Sordariomycetes</taxon>
        <taxon>Hypocreomycetidae</taxon>
        <taxon>Hypocreales</taxon>
        <taxon>Cordycipitaceae</taxon>
        <taxon>Lecanicillium</taxon>
    </lineage>
</organism>
<comment type="caution">
    <text evidence="1">The sequence shown here is derived from an EMBL/GenBank/DDBJ whole genome shotgun (WGS) entry which is preliminary data.</text>
</comment>
<gene>
    <name evidence="1" type="ORF">NLG97_g8899</name>
</gene>
<accession>A0ACC1QLG2</accession>
<proteinExistence type="predicted"/>
<name>A0ACC1QLG2_9HYPO</name>